<evidence type="ECO:0000259" key="2">
    <source>
        <dbReference type="Pfam" id="PF23604"/>
    </source>
</evidence>
<dbReference type="InterPro" id="IPR056917">
    <property type="entry name" value="Ig_TRAPPC10"/>
</dbReference>
<dbReference type="InterPro" id="IPR045126">
    <property type="entry name" value="TRAPPC10/Trs130"/>
</dbReference>
<dbReference type="OMA" id="RTEQHIH"/>
<dbReference type="KEGG" id="lgi:LOTGIDRAFT_154413"/>
<dbReference type="GO" id="GO:0006891">
    <property type="term" value="P:intra-Golgi vesicle-mediated transport"/>
    <property type="evidence" value="ECO:0007669"/>
    <property type="project" value="TreeGrafter"/>
</dbReference>
<dbReference type="RefSeq" id="XP_009060341.1">
    <property type="nucleotide sequence ID" value="XM_009062093.1"/>
</dbReference>
<dbReference type="PANTHER" id="PTHR13251:SF3">
    <property type="entry name" value="TRAFFICKING PROTEIN PARTICLE COMPLEX SUBUNIT 10"/>
    <property type="match status" value="1"/>
</dbReference>
<protein>
    <recommendedName>
        <fullName evidence="5">Trafficking protein particle complex subunit 11 C-terminal domain-containing protein</fullName>
    </recommendedName>
</protein>
<dbReference type="Pfam" id="PF12584">
    <property type="entry name" value="TRAPPC10"/>
    <property type="match status" value="1"/>
</dbReference>
<dbReference type="HOGENOM" id="CLU_442984_0_0_1"/>
<dbReference type="CTD" id="20236286"/>
<reference evidence="3 4" key="1">
    <citation type="journal article" date="2013" name="Nature">
        <title>Insights into bilaterian evolution from three spiralian genomes.</title>
        <authorList>
            <person name="Simakov O."/>
            <person name="Marletaz F."/>
            <person name="Cho S.J."/>
            <person name="Edsinger-Gonzales E."/>
            <person name="Havlak P."/>
            <person name="Hellsten U."/>
            <person name="Kuo D.H."/>
            <person name="Larsson T."/>
            <person name="Lv J."/>
            <person name="Arendt D."/>
            <person name="Savage R."/>
            <person name="Osoegawa K."/>
            <person name="de Jong P."/>
            <person name="Grimwood J."/>
            <person name="Chapman J.A."/>
            <person name="Shapiro H."/>
            <person name="Aerts A."/>
            <person name="Otillar R.P."/>
            <person name="Terry A.Y."/>
            <person name="Boore J.L."/>
            <person name="Grigoriev I.V."/>
            <person name="Lindberg D.R."/>
            <person name="Seaver E.C."/>
            <person name="Weisblat D.A."/>
            <person name="Putnam N.H."/>
            <person name="Rokhsar D.S."/>
        </authorList>
    </citation>
    <scope>NUCLEOTIDE SEQUENCE [LARGE SCALE GENOMIC DNA]</scope>
</reference>
<dbReference type="OrthoDB" id="10256906at2759"/>
<name>V3ZDW7_LOTGI</name>
<dbReference type="STRING" id="225164.V3ZDW7"/>
<keyword evidence="4" id="KW-1185">Reference proteome</keyword>
<evidence type="ECO:0000313" key="3">
    <source>
        <dbReference type="EMBL" id="ESO89313.1"/>
    </source>
</evidence>
<feature type="domain" description="TRAPPC10/Trs130 C-terminal" evidence="1">
    <location>
        <begin position="424"/>
        <end position="602"/>
    </location>
</feature>
<organism evidence="3 4">
    <name type="scientific">Lottia gigantea</name>
    <name type="common">Giant owl limpet</name>
    <dbReference type="NCBI Taxonomy" id="225164"/>
    <lineage>
        <taxon>Eukaryota</taxon>
        <taxon>Metazoa</taxon>
        <taxon>Spiralia</taxon>
        <taxon>Lophotrochozoa</taxon>
        <taxon>Mollusca</taxon>
        <taxon>Gastropoda</taxon>
        <taxon>Patellogastropoda</taxon>
        <taxon>Lottioidea</taxon>
        <taxon>Lottiidae</taxon>
        <taxon>Lottia</taxon>
    </lineage>
</organism>
<sequence>MKSACHIACSCCLKQEDRCHYFQEVFRLASEHRDGLYQMRASAIFTLEEAVIASTSVILHDDFIVDFIIYSNFPLRINCDNILISIIKASDSGLSPFRKKTHIRNPSLTFKNHEHLPNFRPIRKQLPPEINVNSTYEKRNGKIVSCSVGCANAHELLKRADSTTNQVESDIIIKGDYSLCMSMNNVTLEPGKNKVQLKMKTEDKGMFKLSQICYKIKQLELLKTLSQCDLQFEVVCNEPSVQLKPLKLDKFLAGIQQDVILVINTGSYYIPNASTISLEFNGPVSLITDRGDNTLKLDAAESQETVEYKLSLFLETKQQLKQTTDIQMSCKLDCWDKIMTYNLIFYHPFHITHKLHTSKEKKFLQLTVIGNVKSEFTLLRPELSCLNCLDLELIPFNKLEHQWKVSCDQTATFVWSIKSNISELPNLDLCFNVKYTSIQDKSGEQRLFSYICHLEQFQTQYLLDYELKTSEEKCCKTGESTLLQIHVQKASTCNKPDSRLVYQVSDNTSWAVAGKSTGVFDIADDEYSTTIDVIPLQSGLQHLPLVTLYQYVDSNQNQNEVWVRKPSDSEIKDGKKSQNITRFTPFNTGEVYNNSKCQQVHIQPTKSSLDTEFIVAL</sequence>
<dbReference type="InterPro" id="IPR022233">
    <property type="entry name" value="TRAPPC10/Trs130_C"/>
</dbReference>
<evidence type="ECO:0000259" key="1">
    <source>
        <dbReference type="Pfam" id="PF12584"/>
    </source>
</evidence>
<dbReference type="GO" id="GO:0005829">
    <property type="term" value="C:cytosol"/>
    <property type="evidence" value="ECO:0007669"/>
    <property type="project" value="GOC"/>
</dbReference>
<evidence type="ECO:0008006" key="5">
    <source>
        <dbReference type="Google" id="ProtNLM"/>
    </source>
</evidence>
<dbReference type="PANTHER" id="PTHR13251">
    <property type="entry name" value="EPILEPSY HOLOPROSENCEPHALY CANDIDATE 1/TMEM1"/>
    <property type="match status" value="1"/>
</dbReference>
<dbReference type="Pfam" id="PF23604">
    <property type="entry name" value="Ig_TRAPPC10"/>
    <property type="match status" value="1"/>
</dbReference>
<gene>
    <name evidence="3" type="ORF">LOTGIDRAFT_154413</name>
</gene>
<accession>V3ZDW7</accession>
<dbReference type="GO" id="GO:1990071">
    <property type="term" value="C:TRAPPII protein complex"/>
    <property type="evidence" value="ECO:0007669"/>
    <property type="project" value="InterPro"/>
</dbReference>
<dbReference type="AlphaFoldDB" id="V3ZDW7"/>
<dbReference type="Proteomes" id="UP000030746">
    <property type="component" value="Unassembled WGS sequence"/>
</dbReference>
<dbReference type="EMBL" id="KB202619">
    <property type="protein sequence ID" value="ESO89313.1"/>
    <property type="molecule type" value="Genomic_DNA"/>
</dbReference>
<dbReference type="GeneID" id="20236286"/>
<dbReference type="GO" id="GO:0034498">
    <property type="term" value="P:early endosome to Golgi transport"/>
    <property type="evidence" value="ECO:0007669"/>
    <property type="project" value="TreeGrafter"/>
</dbReference>
<proteinExistence type="predicted"/>
<feature type="domain" description="TRAPPC10 Ig-like" evidence="2">
    <location>
        <begin position="249"/>
        <end position="319"/>
    </location>
</feature>
<evidence type="ECO:0000313" key="4">
    <source>
        <dbReference type="Proteomes" id="UP000030746"/>
    </source>
</evidence>